<reference evidence="2" key="1">
    <citation type="submission" date="2021-01" db="EMBL/GenBank/DDBJ databases">
        <authorList>
            <person name="Corre E."/>
            <person name="Pelletier E."/>
            <person name="Niang G."/>
            <person name="Scheremetjew M."/>
            <person name="Finn R."/>
            <person name="Kale V."/>
            <person name="Holt S."/>
            <person name="Cochrane G."/>
            <person name="Meng A."/>
            <person name="Brown T."/>
            <person name="Cohen L."/>
        </authorList>
    </citation>
    <scope>NUCLEOTIDE SEQUENCE</scope>
    <source>
        <strain evidence="2">UIO037</strain>
    </source>
</reference>
<keyword evidence="1" id="KW-0472">Membrane</keyword>
<accession>A0A7S4HVH8</accession>
<name>A0A7S4HVH8_9EUKA</name>
<dbReference type="AlphaFoldDB" id="A0A7S4HVH8"/>
<evidence type="ECO:0000256" key="1">
    <source>
        <dbReference type="SAM" id="Phobius"/>
    </source>
</evidence>
<proteinExistence type="predicted"/>
<evidence type="ECO:0000313" key="2">
    <source>
        <dbReference type="EMBL" id="CAE2210332.1"/>
    </source>
</evidence>
<dbReference type="EMBL" id="HBKO01014292">
    <property type="protein sequence ID" value="CAE2210332.1"/>
    <property type="molecule type" value="Transcribed_RNA"/>
</dbReference>
<evidence type="ECO:0008006" key="3">
    <source>
        <dbReference type="Google" id="ProtNLM"/>
    </source>
</evidence>
<gene>
    <name evidence="2" type="ORF">CPOL0286_LOCUS6463</name>
</gene>
<sequence>MVGVSSLFKFRQLGRTSPLMAKQYQLLARGMAIYWIACPMALYALTRSPKFLLIVWLQPLLCMTTFLSIVNWGFHAFIHYDENGEQVPVVNSLTILDGMDDSFGEDDHMAHHYSPQTWYTKTHEYQAKVHADIVRYHGSVFKEVSIVELSCLVLFNQFERIAEKHFVDHSGKLSIQQAADMLRSRARIKEMEYDDYLEWLRQGGEAMEVKKAKAK</sequence>
<keyword evidence="1" id="KW-0812">Transmembrane</keyword>
<keyword evidence="1" id="KW-1133">Transmembrane helix</keyword>
<feature type="transmembrane region" description="Helical" evidence="1">
    <location>
        <begin position="26"/>
        <end position="45"/>
    </location>
</feature>
<feature type="transmembrane region" description="Helical" evidence="1">
    <location>
        <begin position="51"/>
        <end position="74"/>
    </location>
</feature>
<protein>
    <recommendedName>
        <fullName evidence="3">Fatty acid desaturase domain-containing protein</fullName>
    </recommendedName>
</protein>
<organism evidence="2">
    <name type="scientific">Prymnesium polylepis</name>
    <dbReference type="NCBI Taxonomy" id="72548"/>
    <lineage>
        <taxon>Eukaryota</taxon>
        <taxon>Haptista</taxon>
        <taxon>Haptophyta</taxon>
        <taxon>Prymnesiophyceae</taxon>
        <taxon>Prymnesiales</taxon>
        <taxon>Prymnesiaceae</taxon>
        <taxon>Prymnesium</taxon>
    </lineage>
</organism>